<dbReference type="AlphaFoldDB" id="A0A2R4BKP6"/>
<reference evidence="4 5" key="1">
    <citation type="submission" date="2018-03" db="EMBL/GenBank/DDBJ databases">
        <title>Complete genome sequence of Thauera aromatica, a model organism for studying aromatic compound degradation under denitrifying conditions.</title>
        <authorList>
            <person name="Lo H.-Y."/>
            <person name="Goris T."/>
            <person name="Boll M."/>
            <person name="Mueller J.A."/>
        </authorList>
    </citation>
    <scope>NUCLEOTIDE SEQUENCE [LARGE SCALE GENOMIC DNA]</scope>
    <source>
        <strain evidence="4 5">K172</strain>
    </source>
</reference>
<dbReference type="Proteomes" id="UP000241885">
    <property type="component" value="Chromosome"/>
</dbReference>
<dbReference type="SUPFAM" id="SSF53756">
    <property type="entry name" value="UDP-Glycosyltransferase/glycogen phosphorylase"/>
    <property type="match status" value="1"/>
</dbReference>
<gene>
    <name evidence="4" type="ORF">Tharo_0937</name>
</gene>
<name>A0A2R4BKP6_THAAR</name>
<proteinExistence type="predicted"/>
<dbReference type="Gene3D" id="3.40.50.2000">
    <property type="entry name" value="Glycogen Phosphorylase B"/>
    <property type="match status" value="2"/>
</dbReference>
<dbReference type="KEGG" id="tak:Tharo_0937"/>
<evidence type="ECO:0000256" key="1">
    <source>
        <dbReference type="ARBA" id="ARBA00022679"/>
    </source>
</evidence>
<dbReference type="RefSeq" id="WP_211309656.1">
    <property type="nucleotide sequence ID" value="NZ_CP028339.1"/>
</dbReference>
<dbReference type="PANTHER" id="PTHR46401:SF2">
    <property type="entry name" value="GLYCOSYLTRANSFERASE WBBK-RELATED"/>
    <property type="match status" value="1"/>
</dbReference>
<dbReference type="PANTHER" id="PTHR46401">
    <property type="entry name" value="GLYCOSYLTRANSFERASE WBBK-RELATED"/>
    <property type="match status" value="1"/>
</dbReference>
<dbReference type="CDD" id="cd03809">
    <property type="entry name" value="GT4_MtfB-like"/>
    <property type="match status" value="1"/>
</dbReference>
<dbReference type="GO" id="GO:0016757">
    <property type="term" value="F:glycosyltransferase activity"/>
    <property type="evidence" value="ECO:0007669"/>
    <property type="project" value="InterPro"/>
</dbReference>
<evidence type="ECO:0000259" key="2">
    <source>
        <dbReference type="Pfam" id="PF00534"/>
    </source>
</evidence>
<dbReference type="InterPro" id="IPR028098">
    <property type="entry name" value="Glyco_trans_4-like_N"/>
</dbReference>
<evidence type="ECO:0000259" key="3">
    <source>
        <dbReference type="Pfam" id="PF13439"/>
    </source>
</evidence>
<dbReference type="Pfam" id="PF00534">
    <property type="entry name" value="Glycos_transf_1"/>
    <property type="match status" value="1"/>
</dbReference>
<evidence type="ECO:0000313" key="4">
    <source>
        <dbReference type="EMBL" id="AVR87879.1"/>
    </source>
</evidence>
<keyword evidence="5" id="KW-1185">Reference proteome</keyword>
<organism evidence="4 5">
    <name type="scientific">Thauera aromatica K172</name>
    <dbReference type="NCBI Taxonomy" id="44139"/>
    <lineage>
        <taxon>Bacteria</taxon>
        <taxon>Pseudomonadati</taxon>
        <taxon>Pseudomonadota</taxon>
        <taxon>Betaproteobacteria</taxon>
        <taxon>Rhodocyclales</taxon>
        <taxon>Zoogloeaceae</taxon>
        <taxon>Thauera</taxon>
    </lineage>
</organism>
<sequence length="378" mass="40398">MMRVALGTTVLRRGLAQGGIDGIGNYTRALLGQLAQQAGVRVLPFAYSGPDAPLAADPPLRAGDFQLQALLALLSGAAFPATTHALKGRVDLVHATDHLIPSVRGVPVVATLMDAIPLAHPEWVSYRFKAIKNALWRRSARWATHVITISSHARQELVEWFGIPEPRISVTPLGVDERWFLPPSAAACARVRARHALPERFFVFVGTLQPRKNLGRVIAAHRALAPALRREVPLVVAGRAGWGCEAEVATLAEGDGGTLRWLRHVPDEELQPLVSMASALVFPSLHEGFGLPVLEAFAAGTPVITSTTTSLPEVAGDAALLVDPRDEDAIAGAMLALIETPALAQALRSKGRTRAAGFSWARTAARTVDIYRQVLGCG</sequence>
<protein>
    <submittedName>
        <fullName evidence="4">Glycosyl transferase, group 1</fullName>
    </submittedName>
</protein>
<keyword evidence="1 4" id="KW-0808">Transferase</keyword>
<dbReference type="InterPro" id="IPR001296">
    <property type="entry name" value="Glyco_trans_1"/>
</dbReference>
<accession>A0A2R4BKP6</accession>
<feature type="domain" description="Glycosyltransferase subfamily 4-like N-terminal" evidence="3">
    <location>
        <begin position="21"/>
        <end position="177"/>
    </location>
</feature>
<dbReference type="FunFam" id="3.40.50.2000:FF:000119">
    <property type="entry name" value="Glycosyl transferase group 1"/>
    <property type="match status" value="1"/>
</dbReference>
<dbReference type="EMBL" id="CP028339">
    <property type="protein sequence ID" value="AVR87879.1"/>
    <property type="molecule type" value="Genomic_DNA"/>
</dbReference>
<dbReference type="Pfam" id="PF13439">
    <property type="entry name" value="Glyco_transf_4"/>
    <property type="match status" value="1"/>
</dbReference>
<evidence type="ECO:0000313" key="5">
    <source>
        <dbReference type="Proteomes" id="UP000241885"/>
    </source>
</evidence>
<dbReference type="GO" id="GO:0009103">
    <property type="term" value="P:lipopolysaccharide biosynthetic process"/>
    <property type="evidence" value="ECO:0007669"/>
    <property type="project" value="TreeGrafter"/>
</dbReference>
<feature type="domain" description="Glycosyl transferase family 1" evidence="2">
    <location>
        <begin position="197"/>
        <end position="353"/>
    </location>
</feature>